<proteinExistence type="inferred from homology"/>
<dbReference type="GO" id="GO:0006412">
    <property type="term" value="P:translation"/>
    <property type="evidence" value="ECO:0007669"/>
    <property type="project" value="UniProtKB-UniRule"/>
</dbReference>
<dbReference type="Proteomes" id="UP000317369">
    <property type="component" value="Chromosome"/>
</dbReference>
<evidence type="ECO:0000256" key="5">
    <source>
        <dbReference type="ARBA" id="ARBA00023274"/>
    </source>
</evidence>
<evidence type="ECO:0000256" key="6">
    <source>
        <dbReference type="ARBA" id="ARBA00035258"/>
    </source>
</evidence>
<keyword evidence="11" id="KW-1185">Reference proteome</keyword>
<gene>
    <name evidence="8 10" type="primary">rpsH</name>
    <name evidence="10" type="ORF">KS4_14080</name>
</gene>
<dbReference type="InterPro" id="IPR047863">
    <property type="entry name" value="Ribosomal_uS8_CS"/>
</dbReference>
<dbReference type="HAMAP" id="MF_01302_B">
    <property type="entry name" value="Ribosomal_uS8_B"/>
    <property type="match status" value="1"/>
</dbReference>
<organism evidence="10 11">
    <name type="scientific">Poriferisphaera corsica</name>
    <dbReference type="NCBI Taxonomy" id="2528020"/>
    <lineage>
        <taxon>Bacteria</taxon>
        <taxon>Pseudomonadati</taxon>
        <taxon>Planctomycetota</taxon>
        <taxon>Phycisphaerae</taxon>
        <taxon>Phycisphaerales</taxon>
        <taxon>Phycisphaeraceae</taxon>
        <taxon>Poriferisphaera</taxon>
    </lineage>
</organism>
<dbReference type="FunFam" id="3.30.1490.10:FF:000001">
    <property type="entry name" value="30S ribosomal protein S8"/>
    <property type="match status" value="1"/>
</dbReference>
<evidence type="ECO:0000256" key="4">
    <source>
        <dbReference type="ARBA" id="ARBA00022980"/>
    </source>
</evidence>
<dbReference type="SUPFAM" id="SSF56047">
    <property type="entry name" value="Ribosomal protein S8"/>
    <property type="match status" value="1"/>
</dbReference>
<dbReference type="GO" id="GO:0003735">
    <property type="term" value="F:structural constituent of ribosome"/>
    <property type="evidence" value="ECO:0007669"/>
    <property type="project" value="InterPro"/>
</dbReference>
<dbReference type="FunFam" id="3.30.1370.30:FF:000002">
    <property type="entry name" value="30S ribosomal protein S8"/>
    <property type="match status" value="1"/>
</dbReference>
<evidence type="ECO:0000256" key="3">
    <source>
        <dbReference type="ARBA" id="ARBA00022884"/>
    </source>
</evidence>
<comment type="similarity">
    <text evidence="1 8 9">Belongs to the universal ribosomal protein uS8 family.</text>
</comment>
<dbReference type="GO" id="GO:0005840">
    <property type="term" value="C:ribosome"/>
    <property type="evidence" value="ECO:0007669"/>
    <property type="project" value="UniProtKB-KW"/>
</dbReference>
<dbReference type="GO" id="GO:0019843">
    <property type="term" value="F:rRNA binding"/>
    <property type="evidence" value="ECO:0007669"/>
    <property type="project" value="UniProtKB-UniRule"/>
</dbReference>
<dbReference type="PROSITE" id="PS00053">
    <property type="entry name" value="RIBOSOMAL_S8"/>
    <property type="match status" value="1"/>
</dbReference>
<dbReference type="GO" id="GO:0005737">
    <property type="term" value="C:cytoplasm"/>
    <property type="evidence" value="ECO:0007669"/>
    <property type="project" value="UniProtKB-ARBA"/>
</dbReference>
<dbReference type="RefSeq" id="WP_145076338.1">
    <property type="nucleotide sequence ID" value="NZ_CP036425.1"/>
</dbReference>
<evidence type="ECO:0000256" key="7">
    <source>
        <dbReference type="ARBA" id="ARBA00046740"/>
    </source>
</evidence>
<dbReference type="InterPro" id="IPR000630">
    <property type="entry name" value="Ribosomal_uS8"/>
</dbReference>
<accession>A0A517YT86</accession>
<sequence length="132" mass="14525">MSLSDPIADMLTRIRNAARSNKKNVDIRNSKVCSGIAGVLKEEGYVNDFNVIEDGRQGILRLDLRYGPNGEQVIHSMTRESKPGRRVYKKVSDLPRPLAGLGICIVSTPKGVMSDRKARTENVGGELICIVE</sequence>
<protein>
    <recommendedName>
        <fullName evidence="6 8">Small ribosomal subunit protein uS8</fullName>
    </recommendedName>
</protein>
<reference evidence="10 11" key="1">
    <citation type="submission" date="2019-02" db="EMBL/GenBank/DDBJ databases">
        <title>Deep-cultivation of Planctomycetes and their phenomic and genomic characterization uncovers novel biology.</title>
        <authorList>
            <person name="Wiegand S."/>
            <person name="Jogler M."/>
            <person name="Boedeker C."/>
            <person name="Pinto D."/>
            <person name="Vollmers J."/>
            <person name="Rivas-Marin E."/>
            <person name="Kohn T."/>
            <person name="Peeters S.H."/>
            <person name="Heuer A."/>
            <person name="Rast P."/>
            <person name="Oberbeckmann S."/>
            <person name="Bunk B."/>
            <person name="Jeske O."/>
            <person name="Meyerdierks A."/>
            <person name="Storesund J.E."/>
            <person name="Kallscheuer N."/>
            <person name="Luecker S."/>
            <person name="Lage O.M."/>
            <person name="Pohl T."/>
            <person name="Merkel B.J."/>
            <person name="Hornburger P."/>
            <person name="Mueller R.-W."/>
            <person name="Bruemmer F."/>
            <person name="Labrenz M."/>
            <person name="Spormann A.M."/>
            <person name="Op den Camp H."/>
            <person name="Overmann J."/>
            <person name="Amann R."/>
            <person name="Jetten M.S.M."/>
            <person name="Mascher T."/>
            <person name="Medema M.H."/>
            <person name="Devos D.P."/>
            <person name="Kaster A.-K."/>
            <person name="Ovreas L."/>
            <person name="Rohde M."/>
            <person name="Galperin M.Y."/>
            <person name="Jogler C."/>
        </authorList>
    </citation>
    <scope>NUCLEOTIDE SEQUENCE [LARGE SCALE GENOMIC DNA]</scope>
    <source>
        <strain evidence="10 11">KS4</strain>
    </source>
</reference>
<keyword evidence="4 8" id="KW-0689">Ribosomal protein</keyword>
<evidence type="ECO:0000256" key="2">
    <source>
        <dbReference type="ARBA" id="ARBA00022730"/>
    </source>
</evidence>
<dbReference type="AlphaFoldDB" id="A0A517YT86"/>
<keyword evidence="3 8" id="KW-0694">RNA-binding</keyword>
<evidence type="ECO:0000256" key="9">
    <source>
        <dbReference type="RuleBase" id="RU003660"/>
    </source>
</evidence>
<keyword evidence="5 8" id="KW-0687">Ribonucleoprotein</keyword>
<evidence type="ECO:0000313" key="11">
    <source>
        <dbReference type="Proteomes" id="UP000317369"/>
    </source>
</evidence>
<dbReference type="EMBL" id="CP036425">
    <property type="protein sequence ID" value="QDU33362.1"/>
    <property type="molecule type" value="Genomic_DNA"/>
</dbReference>
<evidence type="ECO:0000256" key="8">
    <source>
        <dbReference type="HAMAP-Rule" id="MF_01302"/>
    </source>
</evidence>
<evidence type="ECO:0000313" key="10">
    <source>
        <dbReference type="EMBL" id="QDU33362.1"/>
    </source>
</evidence>
<evidence type="ECO:0000256" key="1">
    <source>
        <dbReference type="ARBA" id="ARBA00006471"/>
    </source>
</evidence>
<dbReference type="GO" id="GO:1990904">
    <property type="term" value="C:ribonucleoprotein complex"/>
    <property type="evidence" value="ECO:0007669"/>
    <property type="project" value="UniProtKB-KW"/>
</dbReference>
<dbReference type="Gene3D" id="3.30.1370.30">
    <property type="match status" value="1"/>
</dbReference>
<dbReference type="Gene3D" id="3.30.1490.10">
    <property type="match status" value="1"/>
</dbReference>
<keyword evidence="2 8" id="KW-0699">rRNA-binding</keyword>
<name>A0A517YT86_9BACT</name>
<comment type="subunit">
    <text evidence="7 8">Part of the 30S ribosomal subunit. Contacts proteins S5 and S12.</text>
</comment>
<dbReference type="Pfam" id="PF00410">
    <property type="entry name" value="Ribosomal_S8"/>
    <property type="match status" value="1"/>
</dbReference>
<dbReference type="KEGG" id="pcor:KS4_14080"/>
<comment type="function">
    <text evidence="8">One of the primary rRNA binding proteins, it binds directly to 16S rRNA central domain where it helps coordinate assembly of the platform of the 30S subunit.</text>
</comment>
<dbReference type="NCBIfam" id="NF001109">
    <property type="entry name" value="PRK00136.1"/>
    <property type="match status" value="1"/>
</dbReference>
<dbReference type="PANTHER" id="PTHR11758">
    <property type="entry name" value="40S RIBOSOMAL PROTEIN S15A"/>
    <property type="match status" value="1"/>
</dbReference>
<dbReference type="OrthoDB" id="9802617at2"/>
<dbReference type="InterPro" id="IPR035987">
    <property type="entry name" value="Ribosomal_uS8_sf"/>
</dbReference>